<name>A0A6A6XDZ0_9PLEO</name>
<dbReference type="Proteomes" id="UP000799757">
    <property type="component" value="Unassembled WGS sequence"/>
</dbReference>
<dbReference type="InterPro" id="IPR019410">
    <property type="entry name" value="Methyltransf_16"/>
</dbReference>
<evidence type="ECO:0000313" key="2">
    <source>
        <dbReference type="Proteomes" id="UP000799757"/>
    </source>
</evidence>
<protein>
    <recommendedName>
        <fullName evidence="3">Methyltransferase-domain-containing protein</fullName>
    </recommendedName>
</protein>
<dbReference type="Pfam" id="PF10294">
    <property type="entry name" value="Methyltransf_16"/>
    <property type="match status" value="1"/>
</dbReference>
<dbReference type="Gene3D" id="3.40.50.150">
    <property type="entry name" value="Vaccinia Virus protein VP39"/>
    <property type="match status" value="1"/>
</dbReference>
<dbReference type="OrthoDB" id="194386at2759"/>
<sequence>MDLNLSPGTRSKLTTLRRQYFQLVDPAQLIWPDEESLKAVDAQSWMFNNLFDVDNISYPPPEQYQLRVLKLLISKLERAFVDPEKDEISDDLMSALSVLLCSSIPPEPISVQQKAFVTYAFPTRSNGDSVSDDCTVTVLESRSVLSSFGTTGLRTWEASLPLAAFLTSERGRAMLEGKRVFELGAGTGMLSILCAKYLGLSGVVATDGDEGIVDALKSNIFLNGLDAEESSHSIIRTAALKWGWPLDASSFAEDYGMEIPDVLLGADVTYDKSAVPSLVSSLREFFDLNSSLQVLIAAIIRNEQTFEAFQNACKRNGFSLDLVDFPQVPEYLQDGPFYPTSIPIQIWQITRRGECRDGFSL</sequence>
<accession>A0A6A6XDZ0</accession>
<dbReference type="GO" id="GO:0008757">
    <property type="term" value="F:S-adenosylmethionine-dependent methyltransferase activity"/>
    <property type="evidence" value="ECO:0007669"/>
    <property type="project" value="UniProtKB-ARBA"/>
</dbReference>
<reference evidence="1" key="1">
    <citation type="journal article" date="2020" name="Stud. Mycol.">
        <title>101 Dothideomycetes genomes: a test case for predicting lifestyles and emergence of pathogens.</title>
        <authorList>
            <person name="Haridas S."/>
            <person name="Albert R."/>
            <person name="Binder M."/>
            <person name="Bloem J."/>
            <person name="Labutti K."/>
            <person name="Salamov A."/>
            <person name="Andreopoulos B."/>
            <person name="Baker S."/>
            <person name="Barry K."/>
            <person name="Bills G."/>
            <person name="Bluhm B."/>
            <person name="Cannon C."/>
            <person name="Castanera R."/>
            <person name="Culley D."/>
            <person name="Daum C."/>
            <person name="Ezra D."/>
            <person name="Gonzalez J."/>
            <person name="Henrissat B."/>
            <person name="Kuo A."/>
            <person name="Liang C."/>
            <person name="Lipzen A."/>
            <person name="Lutzoni F."/>
            <person name="Magnuson J."/>
            <person name="Mondo S."/>
            <person name="Nolan M."/>
            <person name="Ohm R."/>
            <person name="Pangilinan J."/>
            <person name="Park H.-J."/>
            <person name="Ramirez L."/>
            <person name="Alfaro M."/>
            <person name="Sun H."/>
            <person name="Tritt A."/>
            <person name="Yoshinaga Y."/>
            <person name="Zwiers L.-H."/>
            <person name="Turgeon B."/>
            <person name="Goodwin S."/>
            <person name="Spatafora J."/>
            <person name="Crous P."/>
            <person name="Grigoriev I."/>
        </authorList>
    </citation>
    <scope>NUCLEOTIDE SEQUENCE</scope>
    <source>
        <strain evidence="1">CBS 109.77</strain>
    </source>
</reference>
<keyword evidence="2" id="KW-1185">Reference proteome</keyword>
<gene>
    <name evidence="1" type="ORF">K505DRAFT_241724</name>
</gene>
<dbReference type="EMBL" id="MU001884">
    <property type="protein sequence ID" value="KAF2794646.1"/>
    <property type="molecule type" value="Genomic_DNA"/>
</dbReference>
<dbReference type="PANTHER" id="PTHR14614:SF130">
    <property type="entry name" value="PROTEIN-LYSINE N-METHYLTRANSFERASE EEF2KMT"/>
    <property type="match status" value="1"/>
</dbReference>
<dbReference type="AlphaFoldDB" id="A0A6A6XDZ0"/>
<dbReference type="PANTHER" id="PTHR14614">
    <property type="entry name" value="HEPATOCELLULAR CARCINOMA-ASSOCIATED ANTIGEN"/>
    <property type="match status" value="1"/>
</dbReference>
<evidence type="ECO:0000313" key="1">
    <source>
        <dbReference type="EMBL" id="KAF2794646.1"/>
    </source>
</evidence>
<dbReference type="GO" id="GO:0005737">
    <property type="term" value="C:cytoplasm"/>
    <property type="evidence" value="ECO:0007669"/>
    <property type="project" value="TreeGrafter"/>
</dbReference>
<organism evidence="1 2">
    <name type="scientific">Melanomma pulvis-pyrius CBS 109.77</name>
    <dbReference type="NCBI Taxonomy" id="1314802"/>
    <lineage>
        <taxon>Eukaryota</taxon>
        <taxon>Fungi</taxon>
        <taxon>Dikarya</taxon>
        <taxon>Ascomycota</taxon>
        <taxon>Pezizomycotina</taxon>
        <taxon>Dothideomycetes</taxon>
        <taxon>Pleosporomycetidae</taxon>
        <taxon>Pleosporales</taxon>
        <taxon>Melanommataceae</taxon>
        <taxon>Melanomma</taxon>
    </lineage>
</organism>
<proteinExistence type="predicted"/>
<dbReference type="InterPro" id="IPR029063">
    <property type="entry name" value="SAM-dependent_MTases_sf"/>
</dbReference>
<dbReference type="SUPFAM" id="SSF53335">
    <property type="entry name" value="S-adenosyl-L-methionine-dependent methyltransferases"/>
    <property type="match status" value="1"/>
</dbReference>
<evidence type="ECO:0008006" key="3">
    <source>
        <dbReference type="Google" id="ProtNLM"/>
    </source>
</evidence>